<comment type="caution">
    <text evidence="2">The sequence shown here is derived from an EMBL/GenBank/DDBJ whole genome shotgun (WGS) entry which is preliminary data.</text>
</comment>
<dbReference type="EMBL" id="VDUY01000007">
    <property type="protein sequence ID" value="TXL63886.1"/>
    <property type="molecule type" value="Genomic_DNA"/>
</dbReference>
<sequence>MTLLPFLAATSLAAALLGPAAALAGEGHDHGDAPPAAAGPAMTRFAATSELFELVGVLDGRRITLYLDRAADNAPVTEARIELEIDGARLTAEKHGEDAFEVELPEPPASGVLPITATVTVGDEIDLLAGELDIHEDEHDDAPVREISWQGWAPWAGGAGLAGLALIALVRRRPAETGGKRDGGAE</sequence>
<evidence type="ECO:0000313" key="2">
    <source>
        <dbReference type="EMBL" id="TXL63886.1"/>
    </source>
</evidence>
<organism evidence="2 3">
    <name type="scientific">Zeimonas arvi</name>
    <dbReference type="NCBI Taxonomy" id="2498847"/>
    <lineage>
        <taxon>Bacteria</taxon>
        <taxon>Pseudomonadati</taxon>
        <taxon>Pseudomonadota</taxon>
        <taxon>Betaproteobacteria</taxon>
        <taxon>Burkholderiales</taxon>
        <taxon>Burkholderiaceae</taxon>
        <taxon>Zeimonas</taxon>
    </lineage>
</organism>
<protein>
    <submittedName>
        <fullName evidence="2">Uncharacterized protein</fullName>
    </submittedName>
</protein>
<dbReference type="RefSeq" id="WP_147705580.1">
    <property type="nucleotide sequence ID" value="NZ_VDUY01000007.1"/>
</dbReference>
<feature type="chain" id="PRO_5022814505" evidence="1">
    <location>
        <begin position="25"/>
        <end position="186"/>
    </location>
</feature>
<reference evidence="2 3" key="1">
    <citation type="submission" date="2019-06" db="EMBL/GenBank/DDBJ databases">
        <title>Quisquiliibacterium sp. nov., isolated from a maize field.</title>
        <authorList>
            <person name="Lin S.-Y."/>
            <person name="Tsai C.-F."/>
            <person name="Young C.-C."/>
        </authorList>
    </citation>
    <scope>NUCLEOTIDE SEQUENCE [LARGE SCALE GENOMIC DNA]</scope>
    <source>
        <strain evidence="2 3">CC-CFT501</strain>
    </source>
</reference>
<keyword evidence="1" id="KW-0732">Signal</keyword>
<accession>A0A5C8NRT2</accession>
<dbReference type="Proteomes" id="UP000321548">
    <property type="component" value="Unassembled WGS sequence"/>
</dbReference>
<dbReference type="AlphaFoldDB" id="A0A5C8NRT2"/>
<dbReference type="OrthoDB" id="6881973at2"/>
<evidence type="ECO:0000313" key="3">
    <source>
        <dbReference type="Proteomes" id="UP000321548"/>
    </source>
</evidence>
<proteinExistence type="predicted"/>
<gene>
    <name evidence="2" type="ORF">FHP08_16470</name>
</gene>
<name>A0A5C8NRT2_9BURK</name>
<feature type="signal peptide" evidence="1">
    <location>
        <begin position="1"/>
        <end position="24"/>
    </location>
</feature>
<keyword evidence="3" id="KW-1185">Reference proteome</keyword>
<evidence type="ECO:0000256" key="1">
    <source>
        <dbReference type="SAM" id="SignalP"/>
    </source>
</evidence>